<dbReference type="EMBL" id="LJNI01000014">
    <property type="protein sequence ID" value="KPJ74120.1"/>
    <property type="molecule type" value="Genomic_DNA"/>
</dbReference>
<proteinExistence type="predicted"/>
<name>A0A0S7YH92_UNCT6</name>
<dbReference type="Proteomes" id="UP000051012">
    <property type="component" value="Unassembled WGS sequence"/>
</dbReference>
<evidence type="ECO:0000313" key="2">
    <source>
        <dbReference type="Proteomes" id="UP000051012"/>
    </source>
</evidence>
<dbReference type="AlphaFoldDB" id="A0A0S7YH92"/>
<dbReference type="PATRIC" id="fig|1703772.3.peg.634"/>
<protein>
    <recommendedName>
        <fullName evidence="3">Cytosolic protein</fullName>
    </recommendedName>
</protein>
<accession>A0A0S7YH92</accession>
<gene>
    <name evidence="1" type="ORF">AMJ52_01785</name>
</gene>
<comment type="caution">
    <text evidence="1">The sequence shown here is derived from an EMBL/GenBank/DDBJ whole genome shotgun (WGS) entry which is preliminary data.</text>
</comment>
<evidence type="ECO:0000313" key="1">
    <source>
        <dbReference type="EMBL" id="KPJ74120.1"/>
    </source>
</evidence>
<dbReference type="Pfam" id="PF19620">
    <property type="entry name" value="DUF6125"/>
    <property type="match status" value="1"/>
</dbReference>
<sequence length="173" mass="20201">MQHKIVTLQNLNKEELVKLLTDAAKNWLCHDGLWFQAVEKKFGINAAIELDGKAWKEFTQIEAQRIMKRLNMKSGGGIPALIQALNFRLYAYINKQEVTEVSEQRCIFRMVDCRVQAARKRKNLPDFPCKPVGFVEYEYFAKTIDPRIQTRCIACPPDPHPKYYYCAWEFVIP</sequence>
<reference evidence="1 2" key="1">
    <citation type="journal article" date="2015" name="Microbiome">
        <title>Genomic resolution of linkages in carbon, nitrogen, and sulfur cycling among widespread estuary sediment bacteria.</title>
        <authorList>
            <person name="Baker B.J."/>
            <person name="Lazar C.S."/>
            <person name="Teske A.P."/>
            <person name="Dick G.J."/>
        </authorList>
    </citation>
    <scope>NUCLEOTIDE SEQUENCE [LARGE SCALE GENOMIC DNA]</scope>
    <source>
        <strain evidence="1">DG_78</strain>
    </source>
</reference>
<evidence type="ECO:0008006" key="3">
    <source>
        <dbReference type="Google" id="ProtNLM"/>
    </source>
</evidence>
<organism evidence="1 2">
    <name type="scientific">candidate division TA06 bacterium DG_78</name>
    <dbReference type="NCBI Taxonomy" id="1703772"/>
    <lineage>
        <taxon>Bacteria</taxon>
        <taxon>Bacteria division TA06</taxon>
    </lineage>
</organism>